<evidence type="ECO:0000313" key="2">
    <source>
        <dbReference type="Proteomes" id="UP000480185"/>
    </source>
</evidence>
<keyword evidence="2" id="KW-1185">Reference proteome</keyword>
<gene>
    <name evidence="1" type="ORF">GH754_01750</name>
</gene>
<sequence>MTQNGNRQIEEFKQIVTKLYRNGNEHGSTLQDVMTDLQRDLMKYINHNTQSGTVNNANVK</sequence>
<dbReference type="AlphaFoldDB" id="A0A6G1X223"/>
<protein>
    <submittedName>
        <fullName evidence="1">Uncharacterized protein</fullName>
    </submittedName>
</protein>
<dbReference type="RefSeq" id="WP_153727000.1">
    <property type="nucleotide sequence ID" value="NZ_WJNH01000001.1"/>
</dbReference>
<evidence type="ECO:0000313" key="1">
    <source>
        <dbReference type="EMBL" id="MRG85047.1"/>
    </source>
</evidence>
<dbReference type="Proteomes" id="UP000480185">
    <property type="component" value="Unassembled WGS sequence"/>
</dbReference>
<comment type="caution">
    <text evidence="1">The sequence shown here is derived from an EMBL/GenBank/DDBJ whole genome shotgun (WGS) entry which is preliminary data.</text>
</comment>
<name>A0A6G1X223_9BACI</name>
<reference evidence="1 2" key="1">
    <citation type="submission" date="2019-11" db="EMBL/GenBank/DDBJ databases">
        <authorList>
            <person name="Li J."/>
        </authorList>
    </citation>
    <scope>NUCLEOTIDE SEQUENCE [LARGE SCALE GENOMIC DNA]</scope>
    <source>
        <strain evidence="1 2">J4</strain>
    </source>
</reference>
<organism evidence="1 2">
    <name type="scientific">Salinibacillus xinjiangensis</name>
    <dbReference type="NCBI Taxonomy" id="1229268"/>
    <lineage>
        <taxon>Bacteria</taxon>
        <taxon>Bacillati</taxon>
        <taxon>Bacillota</taxon>
        <taxon>Bacilli</taxon>
        <taxon>Bacillales</taxon>
        <taxon>Bacillaceae</taxon>
        <taxon>Salinibacillus</taxon>
    </lineage>
</organism>
<dbReference type="EMBL" id="WJNH01000001">
    <property type="protein sequence ID" value="MRG85047.1"/>
    <property type="molecule type" value="Genomic_DNA"/>
</dbReference>
<accession>A0A6G1X223</accession>
<proteinExistence type="predicted"/>